<dbReference type="EMBL" id="JACSDY010000011">
    <property type="protein sequence ID" value="KAF7415393.1"/>
    <property type="molecule type" value="Genomic_DNA"/>
</dbReference>
<gene>
    <name evidence="1" type="ORF">H0235_011985</name>
</gene>
<comment type="caution">
    <text evidence="1">The sequence shown here is derived from an EMBL/GenBank/DDBJ whole genome shotgun (WGS) entry which is preliminary data.</text>
</comment>
<protein>
    <submittedName>
        <fullName evidence="1">Uncharacterized protein</fullName>
    </submittedName>
</protein>
<reference evidence="1" key="1">
    <citation type="journal article" date="2020" name="G3 (Bethesda)">
        <title>High-Quality Assemblies for Three Invasive Social Wasps from the &lt;i&gt;Vespula&lt;/i&gt; Genus.</title>
        <authorList>
            <person name="Harrop T.W.R."/>
            <person name="Guhlin J."/>
            <person name="McLaughlin G.M."/>
            <person name="Permina E."/>
            <person name="Stockwell P."/>
            <person name="Gilligan J."/>
            <person name="Le Lec M.F."/>
            <person name="Gruber M.A.M."/>
            <person name="Quinn O."/>
            <person name="Lovegrove M."/>
            <person name="Duncan E.J."/>
            <person name="Remnant E.J."/>
            <person name="Van Eeckhoven J."/>
            <person name="Graham B."/>
            <person name="Knapp R.A."/>
            <person name="Langford K.W."/>
            <person name="Kronenberg Z."/>
            <person name="Press M.O."/>
            <person name="Eacker S.M."/>
            <person name="Wilson-Rankin E.E."/>
            <person name="Purcell J."/>
            <person name="Lester P.J."/>
            <person name="Dearden P.K."/>
        </authorList>
    </citation>
    <scope>NUCLEOTIDE SEQUENCE</scope>
    <source>
        <strain evidence="1">Volc-1</strain>
    </source>
</reference>
<accession>A0A834U3X4</accession>
<dbReference type="AlphaFoldDB" id="A0A834U3X4"/>
<name>A0A834U3X4_VESPE</name>
<proteinExistence type="predicted"/>
<evidence type="ECO:0000313" key="2">
    <source>
        <dbReference type="Proteomes" id="UP000600918"/>
    </source>
</evidence>
<dbReference type="Proteomes" id="UP000600918">
    <property type="component" value="Unassembled WGS sequence"/>
</dbReference>
<sequence length="145" mass="15893">MIFMLKEILEASFRLRLKELPTGISLRLILLDLTGMDGEVSWILARICGSRRGRFERVLESGGRTLVDVGRFIGGSISFNSVRATLNLVPIHLDILEKGFGLRGKDEETKVEGWVMVMAGDGDGDGDGADGGEKHRTLSAVMNFL</sequence>
<keyword evidence="2" id="KW-1185">Reference proteome</keyword>
<organism evidence="1 2">
    <name type="scientific">Vespula pensylvanica</name>
    <name type="common">Western yellow jacket</name>
    <name type="synonym">Wasp</name>
    <dbReference type="NCBI Taxonomy" id="30213"/>
    <lineage>
        <taxon>Eukaryota</taxon>
        <taxon>Metazoa</taxon>
        <taxon>Ecdysozoa</taxon>
        <taxon>Arthropoda</taxon>
        <taxon>Hexapoda</taxon>
        <taxon>Insecta</taxon>
        <taxon>Pterygota</taxon>
        <taxon>Neoptera</taxon>
        <taxon>Endopterygota</taxon>
        <taxon>Hymenoptera</taxon>
        <taxon>Apocrita</taxon>
        <taxon>Aculeata</taxon>
        <taxon>Vespoidea</taxon>
        <taxon>Vespidae</taxon>
        <taxon>Vespinae</taxon>
        <taxon>Vespula</taxon>
    </lineage>
</organism>
<evidence type="ECO:0000313" key="1">
    <source>
        <dbReference type="EMBL" id="KAF7415393.1"/>
    </source>
</evidence>